<name>T1J1A6_STRMM</name>
<evidence type="ECO:0000313" key="3">
    <source>
        <dbReference type="Proteomes" id="UP000014500"/>
    </source>
</evidence>
<dbReference type="EnsemblMetazoa" id="SMAR007324-RA">
    <property type="protein sequence ID" value="SMAR007324-PA"/>
    <property type="gene ID" value="SMAR007324"/>
</dbReference>
<evidence type="ECO:0000256" key="1">
    <source>
        <dbReference type="SAM" id="Phobius"/>
    </source>
</evidence>
<dbReference type="EMBL" id="JH431781">
    <property type="status" value="NOT_ANNOTATED_CDS"/>
    <property type="molecule type" value="Genomic_DNA"/>
</dbReference>
<keyword evidence="1" id="KW-0472">Membrane</keyword>
<keyword evidence="3" id="KW-1185">Reference proteome</keyword>
<dbReference type="HOGENOM" id="CLU_1580491_0_0_1"/>
<proteinExistence type="predicted"/>
<evidence type="ECO:0000313" key="2">
    <source>
        <dbReference type="EnsemblMetazoa" id="SMAR007324-PA"/>
    </source>
</evidence>
<dbReference type="Proteomes" id="UP000014500">
    <property type="component" value="Unassembled WGS sequence"/>
</dbReference>
<reference evidence="2" key="2">
    <citation type="submission" date="2015-02" db="UniProtKB">
        <authorList>
            <consortium name="EnsemblMetazoa"/>
        </authorList>
    </citation>
    <scope>IDENTIFICATION</scope>
</reference>
<keyword evidence="1" id="KW-1133">Transmembrane helix</keyword>
<organism evidence="2 3">
    <name type="scientific">Strigamia maritima</name>
    <name type="common">European centipede</name>
    <name type="synonym">Geophilus maritimus</name>
    <dbReference type="NCBI Taxonomy" id="126957"/>
    <lineage>
        <taxon>Eukaryota</taxon>
        <taxon>Metazoa</taxon>
        <taxon>Ecdysozoa</taxon>
        <taxon>Arthropoda</taxon>
        <taxon>Myriapoda</taxon>
        <taxon>Chilopoda</taxon>
        <taxon>Pleurostigmophora</taxon>
        <taxon>Geophilomorpha</taxon>
        <taxon>Linotaeniidae</taxon>
        <taxon>Strigamia</taxon>
    </lineage>
</organism>
<feature type="transmembrane region" description="Helical" evidence="1">
    <location>
        <begin position="15"/>
        <end position="36"/>
    </location>
</feature>
<protein>
    <submittedName>
        <fullName evidence="2">Uncharacterized protein</fullName>
    </submittedName>
</protein>
<dbReference type="AlphaFoldDB" id="T1J1A6"/>
<sequence>MLLVVVPVCLSNFEIIRIFNMKGIVIFVFVAVIATVNSKLSNLLGGKTLKETILDCTERIRNQMFDIVEAGLKTDTEAHELLKEPFKEIKTNIQENMKAIQGFALNEAFWTIKNAAELSQDGWERHGKDILSGNFNHDHAYKTILQIFKNAEEFITVNNLAGDPTANKN</sequence>
<reference evidence="3" key="1">
    <citation type="submission" date="2011-05" db="EMBL/GenBank/DDBJ databases">
        <authorList>
            <person name="Richards S.R."/>
            <person name="Qu J."/>
            <person name="Jiang H."/>
            <person name="Jhangiani S.N."/>
            <person name="Agravi P."/>
            <person name="Goodspeed R."/>
            <person name="Gross S."/>
            <person name="Mandapat C."/>
            <person name="Jackson L."/>
            <person name="Mathew T."/>
            <person name="Pu L."/>
            <person name="Thornton R."/>
            <person name="Saada N."/>
            <person name="Wilczek-Boney K.B."/>
            <person name="Lee S."/>
            <person name="Kovar C."/>
            <person name="Wu Y."/>
            <person name="Scherer S.E."/>
            <person name="Worley K.C."/>
            <person name="Muzny D.M."/>
            <person name="Gibbs R."/>
        </authorList>
    </citation>
    <scope>NUCLEOTIDE SEQUENCE</scope>
    <source>
        <strain evidence="3">Brora</strain>
    </source>
</reference>
<keyword evidence="1" id="KW-0812">Transmembrane</keyword>
<accession>T1J1A6</accession>